<dbReference type="PANTHER" id="PTHR31279">
    <property type="entry name" value="PROTEIN EXORDIUM-LIKE 5"/>
    <property type="match status" value="1"/>
</dbReference>
<dbReference type="EnsemblPlants" id="OB08G17370.1">
    <property type="protein sequence ID" value="OB08G17370.1"/>
    <property type="gene ID" value="OB08G17370"/>
</dbReference>
<organism evidence="6">
    <name type="scientific">Oryza brachyantha</name>
    <name type="common">malo sina</name>
    <dbReference type="NCBI Taxonomy" id="4533"/>
    <lineage>
        <taxon>Eukaryota</taxon>
        <taxon>Viridiplantae</taxon>
        <taxon>Streptophyta</taxon>
        <taxon>Embryophyta</taxon>
        <taxon>Tracheophyta</taxon>
        <taxon>Spermatophyta</taxon>
        <taxon>Magnoliopsida</taxon>
        <taxon>Liliopsida</taxon>
        <taxon>Poales</taxon>
        <taxon>Poaceae</taxon>
        <taxon>BOP clade</taxon>
        <taxon>Oryzoideae</taxon>
        <taxon>Oryzeae</taxon>
        <taxon>Oryzinae</taxon>
        <taxon>Oryza</taxon>
    </lineage>
</organism>
<name>J3MRK8_ORYBR</name>
<dbReference type="AlphaFoldDB" id="J3MRK8"/>
<evidence type="ECO:0000313" key="7">
    <source>
        <dbReference type="Proteomes" id="UP000006038"/>
    </source>
</evidence>
<accession>J3MRK8</accession>
<dbReference type="HOGENOM" id="CLU_2675062_0_0_1"/>
<evidence type="ECO:0000256" key="3">
    <source>
        <dbReference type="ARBA" id="ARBA00022525"/>
    </source>
</evidence>
<dbReference type="GO" id="GO:0048046">
    <property type="term" value="C:apoplast"/>
    <property type="evidence" value="ECO:0007669"/>
    <property type="project" value="UniProtKB-SubCell"/>
</dbReference>
<evidence type="ECO:0000256" key="1">
    <source>
        <dbReference type="ARBA" id="ARBA00004271"/>
    </source>
</evidence>
<dbReference type="STRING" id="4533.J3MRK8"/>
<sequence>MAVNSLSERRAVLSDNILVSVVWYGKFMPQQKDVVMDFVWSLTPMSWQVVTPSTVQWWSTLSAFYLSNATMGTRH</sequence>
<dbReference type="Pfam" id="PF04674">
    <property type="entry name" value="Phi_1"/>
    <property type="match status" value="1"/>
</dbReference>
<proteinExistence type="inferred from homology"/>
<keyword evidence="3" id="KW-0964">Secreted</keyword>
<dbReference type="Gramene" id="OB08G17370.1">
    <property type="protein sequence ID" value="OB08G17370.1"/>
    <property type="gene ID" value="OB08G17370"/>
</dbReference>
<evidence type="ECO:0000256" key="4">
    <source>
        <dbReference type="ARBA" id="ARBA00022729"/>
    </source>
</evidence>
<keyword evidence="2" id="KW-0052">Apoplast</keyword>
<dbReference type="Proteomes" id="UP000006038">
    <property type="component" value="Chromosome 8"/>
</dbReference>
<reference evidence="6" key="1">
    <citation type="journal article" date="2013" name="Nat. Commun.">
        <title>Whole-genome sequencing of Oryza brachyantha reveals mechanisms underlying Oryza genome evolution.</title>
        <authorList>
            <person name="Chen J."/>
            <person name="Huang Q."/>
            <person name="Gao D."/>
            <person name="Wang J."/>
            <person name="Lang Y."/>
            <person name="Liu T."/>
            <person name="Li B."/>
            <person name="Bai Z."/>
            <person name="Luis Goicoechea J."/>
            <person name="Liang C."/>
            <person name="Chen C."/>
            <person name="Zhang W."/>
            <person name="Sun S."/>
            <person name="Liao Y."/>
            <person name="Zhang X."/>
            <person name="Yang L."/>
            <person name="Song C."/>
            <person name="Wang M."/>
            <person name="Shi J."/>
            <person name="Liu G."/>
            <person name="Liu J."/>
            <person name="Zhou H."/>
            <person name="Zhou W."/>
            <person name="Yu Q."/>
            <person name="An N."/>
            <person name="Chen Y."/>
            <person name="Cai Q."/>
            <person name="Wang B."/>
            <person name="Liu B."/>
            <person name="Min J."/>
            <person name="Huang Y."/>
            <person name="Wu H."/>
            <person name="Li Z."/>
            <person name="Zhang Y."/>
            <person name="Yin Y."/>
            <person name="Song W."/>
            <person name="Jiang J."/>
            <person name="Jackson S.A."/>
            <person name="Wing R.A."/>
            <person name="Wang J."/>
            <person name="Chen M."/>
        </authorList>
    </citation>
    <scope>NUCLEOTIDE SEQUENCE [LARGE SCALE GENOMIC DNA]</scope>
    <source>
        <strain evidence="6">cv. IRGC 101232</strain>
    </source>
</reference>
<keyword evidence="4" id="KW-0732">Signal</keyword>
<comment type="similarity">
    <text evidence="5">Belongs to the EXORDIUM family.</text>
</comment>
<evidence type="ECO:0000256" key="5">
    <source>
        <dbReference type="ARBA" id="ARBA00023591"/>
    </source>
</evidence>
<comment type="subcellular location">
    <subcellularLocation>
        <location evidence="1">Secreted</location>
        <location evidence="1">Extracellular space</location>
        <location evidence="1">Apoplast</location>
    </subcellularLocation>
</comment>
<evidence type="ECO:0000313" key="6">
    <source>
        <dbReference type="EnsemblPlants" id="OB08G17370.1"/>
    </source>
</evidence>
<protein>
    <submittedName>
        <fullName evidence="6">Uncharacterized protein</fullName>
    </submittedName>
</protein>
<keyword evidence="7" id="KW-1185">Reference proteome</keyword>
<dbReference type="InterPro" id="IPR006766">
    <property type="entry name" value="EXORDIUM-like"/>
</dbReference>
<evidence type="ECO:0000256" key="2">
    <source>
        <dbReference type="ARBA" id="ARBA00022523"/>
    </source>
</evidence>
<dbReference type="PANTHER" id="PTHR31279:SF40">
    <property type="entry name" value="OS06G0220200 PROTEIN"/>
    <property type="match status" value="1"/>
</dbReference>
<reference evidence="6" key="2">
    <citation type="submission" date="2013-04" db="UniProtKB">
        <authorList>
            <consortium name="EnsemblPlants"/>
        </authorList>
    </citation>
    <scope>IDENTIFICATION</scope>
</reference>